<evidence type="ECO:0000256" key="1">
    <source>
        <dbReference type="ARBA" id="ARBA00022679"/>
    </source>
</evidence>
<comment type="catalytic activity">
    <reaction evidence="6">
        <text>Mo-molybdopterin + GTP + H(+) = Mo-molybdopterin guanine dinucleotide + diphosphate</text>
        <dbReference type="Rhea" id="RHEA:34243"/>
        <dbReference type="ChEBI" id="CHEBI:15378"/>
        <dbReference type="ChEBI" id="CHEBI:33019"/>
        <dbReference type="ChEBI" id="CHEBI:37565"/>
        <dbReference type="ChEBI" id="CHEBI:71302"/>
        <dbReference type="ChEBI" id="CHEBI:71310"/>
        <dbReference type="EC" id="2.7.7.77"/>
    </reaction>
</comment>
<feature type="domain" description="MobA-like NTP transferase" evidence="7">
    <location>
        <begin position="14"/>
        <end position="157"/>
    </location>
</feature>
<comment type="caution">
    <text evidence="6">Lacks conserved residue(s) required for the propagation of feature annotation.</text>
</comment>
<reference evidence="8 9" key="1">
    <citation type="journal article" date="2014" name="Front. Genet.">
        <title>Genome and metabolic network of "Candidatus Phaeomarinobacter ectocarpi" Ec32, a new candidate genus of Alphaproteobacteria frequently associated with brown algae.</title>
        <authorList>
            <person name="Dittami S.M."/>
            <person name="Barbeyron T."/>
            <person name="Boyen C."/>
            <person name="Cambefort J."/>
            <person name="Collet G."/>
            <person name="Delage L."/>
            <person name="Gobet A."/>
            <person name="Groisillier A."/>
            <person name="Leblanc C."/>
            <person name="Michel G."/>
            <person name="Scornet D."/>
            <person name="Siegel A."/>
            <person name="Tapia J.E."/>
            <person name="Tonon T."/>
        </authorList>
    </citation>
    <scope>NUCLEOTIDE SEQUENCE [LARGE SCALE GENOMIC DNA]</scope>
    <source>
        <strain evidence="8 9">Ec32</strain>
    </source>
</reference>
<comment type="domain">
    <text evidence="6">The N-terminal domain determines nucleotide recognition and specific binding, while the C-terminal domain determines the specific binding to the target protein.</text>
</comment>
<dbReference type="KEGG" id="pect:BN1012_Phect2386"/>
<dbReference type="Pfam" id="PF12804">
    <property type="entry name" value="NTP_transf_3"/>
    <property type="match status" value="1"/>
</dbReference>
<gene>
    <name evidence="6" type="primary">mobA</name>
    <name evidence="8" type="ORF">BN1012_Phect2386</name>
</gene>
<feature type="binding site" evidence="6">
    <location>
        <begin position="17"/>
        <end position="19"/>
    </location>
    <ligand>
        <name>GTP</name>
        <dbReference type="ChEBI" id="CHEBI:37565"/>
    </ligand>
</feature>
<keyword evidence="1 6" id="KW-0808">Transferase</keyword>
<evidence type="ECO:0000256" key="6">
    <source>
        <dbReference type="HAMAP-Rule" id="MF_00316"/>
    </source>
</evidence>
<evidence type="ECO:0000313" key="8">
    <source>
        <dbReference type="EMBL" id="CDO60599.1"/>
    </source>
</evidence>
<keyword evidence="3 6" id="KW-0460">Magnesium</keyword>
<dbReference type="SUPFAM" id="SSF53448">
    <property type="entry name" value="Nucleotide-diphospho-sugar transferases"/>
    <property type="match status" value="1"/>
</dbReference>
<dbReference type="PATRIC" id="fig|1458461.3.peg.2392"/>
<evidence type="ECO:0000256" key="3">
    <source>
        <dbReference type="ARBA" id="ARBA00022842"/>
    </source>
</evidence>
<dbReference type="HOGENOM" id="CLU_055597_5_1_5"/>
<proteinExistence type="inferred from homology"/>
<keyword evidence="4 6" id="KW-0342">GTP-binding</keyword>
<evidence type="ECO:0000256" key="2">
    <source>
        <dbReference type="ARBA" id="ARBA00022741"/>
    </source>
</evidence>
<feature type="binding site" evidence="6">
    <location>
        <position position="72"/>
    </location>
    <ligand>
        <name>GTP</name>
        <dbReference type="ChEBI" id="CHEBI:37565"/>
    </ligand>
</feature>
<comment type="similarity">
    <text evidence="6">Belongs to the MobA family.</text>
</comment>
<dbReference type="HAMAP" id="MF_00316">
    <property type="entry name" value="MobA"/>
    <property type="match status" value="1"/>
</dbReference>
<dbReference type="EMBL" id="HG966617">
    <property type="protein sequence ID" value="CDO60599.1"/>
    <property type="molecule type" value="Genomic_DNA"/>
</dbReference>
<protein>
    <recommendedName>
        <fullName evidence="6">Molybdenum cofactor guanylyltransferase</fullName>
        <shortName evidence="6">MoCo guanylyltransferase</shortName>
        <ecNumber evidence="6">2.7.7.77</ecNumber>
    </recommendedName>
    <alternativeName>
        <fullName evidence="6">GTP:molybdopterin guanylyltransferase</fullName>
    </alternativeName>
    <alternativeName>
        <fullName evidence="6">Mo-MPT guanylyltransferase</fullName>
    </alternativeName>
    <alternativeName>
        <fullName evidence="6">Molybdopterin guanylyltransferase</fullName>
    </alternativeName>
    <alternativeName>
        <fullName evidence="6">Molybdopterin-guanine dinucleotide synthase</fullName>
        <shortName evidence="6">MGD synthase</shortName>
    </alternativeName>
</protein>
<dbReference type="PANTHER" id="PTHR19136">
    <property type="entry name" value="MOLYBDENUM COFACTOR GUANYLYLTRANSFERASE"/>
    <property type="match status" value="1"/>
</dbReference>
<dbReference type="GO" id="GO:0046872">
    <property type="term" value="F:metal ion binding"/>
    <property type="evidence" value="ECO:0007669"/>
    <property type="project" value="UniProtKB-KW"/>
</dbReference>
<dbReference type="GO" id="GO:0019877">
    <property type="term" value="P:diaminopimelate biosynthetic process"/>
    <property type="evidence" value="ECO:0007669"/>
    <property type="project" value="TreeGrafter"/>
</dbReference>
<dbReference type="AlphaFoldDB" id="X5MGI6"/>
<evidence type="ECO:0000313" key="9">
    <source>
        <dbReference type="Proteomes" id="UP000032160"/>
    </source>
</evidence>
<dbReference type="GO" id="GO:0061603">
    <property type="term" value="F:molybdenum cofactor guanylyltransferase activity"/>
    <property type="evidence" value="ECO:0007669"/>
    <property type="project" value="UniProtKB-EC"/>
</dbReference>
<dbReference type="InterPro" id="IPR013482">
    <property type="entry name" value="Molybde_CF_guanTrfase"/>
</dbReference>
<organism evidence="8 9">
    <name type="scientific">Candidatus Phaeomarinibacter ectocarpi</name>
    <dbReference type="NCBI Taxonomy" id="1458461"/>
    <lineage>
        <taxon>Bacteria</taxon>
        <taxon>Pseudomonadati</taxon>
        <taxon>Pseudomonadota</taxon>
        <taxon>Alphaproteobacteria</taxon>
        <taxon>Hyphomicrobiales</taxon>
        <taxon>Parvibaculaceae</taxon>
        <taxon>Candidatus Phaeomarinibacter</taxon>
    </lineage>
</organism>
<name>X5MGI6_9HYPH</name>
<keyword evidence="2 6" id="KW-0547">Nucleotide-binding</keyword>
<dbReference type="GO" id="GO:0005737">
    <property type="term" value="C:cytoplasm"/>
    <property type="evidence" value="ECO:0007669"/>
    <property type="project" value="UniProtKB-SubCell"/>
</dbReference>
<dbReference type="Proteomes" id="UP000032160">
    <property type="component" value="Chromosome I"/>
</dbReference>
<dbReference type="Gene3D" id="3.90.550.10">
    <property type="entry name" value="Spore Coat Polysaccharide Biosynthesis Protein SpsA, Chain A"/>
    <property type="match status" value="1"/>
</dbReference>
<keyword evidence="6" id="KW-0963">Cytoplasm</keyword>
<dbReference type="InterPro" id="IPR029044">
    <property type="entry name" value="Nucleotide-diphossugar_trans"/>
</dbReference>
<comment type="subunit">
    <text evidence="6">Monomer.</text>
</comment>
<accession>X5MGI6</accession>
<keyword evidence="6" id="KW-0479">Metal-binding</keyword>
<dbReference type="PANTHER" id="PTHR19136:SF52">
    <property type="entry name" value="2,3,4,5-TETRAHYDROPYRIDINE-2,6-DICARBOXYLATE N-SUCCINYLTRANSFERASE"/>
    <property type="match status" value="1"/>
</dbReference>
<comment type="subcellular location">
    <subcellularLocation>
        <location evidence="6">Cytoplasm</location>
    </subcellularLocation>
</comment>
<evidence type="ECO:0000256" key="4">
    <source>
        <dbReference type="ARBA" id="ARBA00023134"/>
    </source>
</evidence>
<sequence>MDKDQRDLVTRIAGIILAGGASRRFGTDKAATVIEGRPMIAHVADRLGPQVASIAIAGANQTYTLACPLLEDGAHATKGPLAGLAAGLSWALGNDFTHVVTAPCDVPLLPRNLVRLLSSHGQTSPAVLETPRGIEAACAMWPVSVFSKVEDRLQAGKSLSMMGLLEDAGASVIQVQAGDLDGSFININAPDDLAQL</sequence>
<feature type="binding site" evidence="6">
    <location>
        <position position="105"/>
    </location>
    <ligand>
        <name>Mg(2+)</name>
        <dbReference type="ChEBI" id="CHEBI:18420"/>
    </ligand>
</feature>
<comment type="function">
    <text evidence="6">Transfers a GMP moiety from GTP to Mo-molybdopterin (Mo-MPT) cofactor (Moco or molybdenum cofactor) to form Mo-molybdopterin guanine dinucleotide (Mo-MGD) cofactor.</text>
</comment>
<evidence type="ECO:0000256" key="5">
    <source>
        <dbReference type="ARBA" id="ARBA00023150"/>
    </source>
</evidence>
<feature type="binding site" evidence="6">
    <location>
        <position position="105"/>
    </location>
    <ligand>
        <name>GTP</name>
        <dbReference type="ChEBI" id="CHEBI:37565"/>
    </ligand>
</feature>
<dbReference type="STRING" id="1458461.BN1012_Phect2386"/>
<feature type="binding site" evidence="6">
    <location>
        <position position="29"/>
    </location>
    <ligand>
        <name>GTP</name>
        <dbReference type="ChEBI" id="CHEBI:37565"/>
    </ligand>
</feature>
<keyword evidence="5 6" id="KW-0501">Molybdenum cofactor biosynthesis</keyword>
<keyword evidence="9" id="KW-1185">Reference proteome</keyword>
<dbReference type="GO" id="GO:0006777">
    <property type="term" value="P:Mo-molybdopterin cofactor biosynthetic process"/>
    <property type="evidence" value="ECO:0007669"/>
    <property type="project" value="UniProtKB-KW"/>
</dbReference>
<evidence type="ECO:0000259" key="7">
    <source>
        <dbReference type="Pfam" id="PF12804"/>
    </source>
</evidence>
<dbReference type="CDD" id="cd02503">
    <property type="entry name" value="MobA"/>
    <property type="match status" value="1"/>
</dbReference>
<dbReference type="RefSeq" id="WP_043948607.1">
    <property type="nucleotide sequence ID" value="NZ_HG966617.1"/>
</dbReference>
<dbReference type="GO" id="GO:0009085">
    <property type="term" value="P:lysine biosynthetic process"/>
    <property type="evidence" value="ECO:0007669"/>
    <property type="project" value="TreeGrafter"/>
</dbReference>
<dbReference type="EC" id="2.7.7.77" evidence="6"/>
<comment type="cofactor">
    <cofactor evidence="6">
        <name>Mg(2+)</name>
        <dbReference type="ChEBI" id="CHEBI:18420"/>
    </cofactor>
</comment>
<dbReference type="GO" id="GO:0005525">
    <property type="term" value="F:GTP binding"/>
    <property type="evidence" value="ECO:0007669"/>
    <property type="project" value="UniProtKB-UniRule"/>
</dbReference>
<dbReference type="InterPro" id="IPR025877">
    <property type="entry name" value="MobA-like_NTP_Trfase"/>
</dbReference>